<dbReference type="PROSITE" id="PS50920">
    <property type="entry name" value="SOLCAR"/>
    <property type="match status" value="3"/>
</dbReference>
<evidence type="ECO:0000256" key="1">
    <source>
        <dbReference type="ARBA" id="ARBA00004448"/>
    </source>
</evidence>
<feature type="repeat" description="Solcar" evidence="9">
    <location>
        <begin position="431"/>
        <end position="513"/>
    </location>
</feature>
<feature type="region of interest" description="Disordered" evidence="10">
    <location>
        <begin position="127"/>
        <end position="163"/>
    </location>
</feature>
<dbReference type="Pfam" id="PF00153">
    <property type="entry name" value="Mito_carr"/>
    <property type="match status" value="3"/>
</dbReference>
<keyword evidence="4 9" id="KW-0812">Transmembrane</keyword>
<evidence type="ECO:0000256" key="6">
    <source>
        <dbReference type="ARBA" id="ARBA00022837"/>
    </source>
</evidence>
<dbReference type="Proteomes" id="UP000006591">
    <property type="component" value="Chromosome 12"/>
</dbReference>
<dbReference type="GO" id="GO:0005743">
    <property type="term" value="C:mitochondrial inner membrane"/>
    <property type="evidence" value="ECO:0007669"/>
    <property type="project" value="UniProtKB-SubCell"/>
</dbReference>
<comment type="similarity">
    <text evidence="2">Belongs to the mitochondrial carrier (TC 2.A.29) family.</text>
</comment>
<dbReference type="PANTHER" id="PTHR45667">
    <property type="entry name" value="S-ADENOSYLMETHIONINE MITOCHONDRIAL CARRIER PROTEIN"/>
    <property type="match status" value="1"/>
</dbReference>
<evidence type="ECO:0000256" key="8">
    <source>
        <dbReference type="ARBA" id="ARBA00023136"/>
    </source>
</evidence>
<dbReference type="InterPro" id="IPR018247">
    <property type="entry name" value="EF_Hand_1_Ca_BS"/>
</dbReference>
<feature type="repeat" description="Solcar" evidence="9">
    <location>
        <begin position="342"/>
        <end position="422"/>
    </location>
</feature>
<evidence type="ECO:0000313" key="13">
    <source>
        <dbReference type="Proteomes" id="UP000006591"/>
    </source>
</evidence>
<dbReference type="PROSITE" id="PS50222">
    <property type="entry name" value="EF_HAND_2"/>
    <property type="match status" value="1"/>
</dbReference>
<dbReference type="FunFam" id="1.50.40.10:FF:000041">
    <property type="entry name" value="Mitochondrial substrate carrier family protein"/>
    <property type="match status" value="1"/>
</dbReference>
<evidence type="ECO:0000256" key="2">
    <source>
        <dbReference type="ARBA" id="ARBA00006375"/>
    </source>
</evidence>
<dbReference type="EnsemblPlants" id="ONIVA12G00160.1">
    <property type="protein sequence ID" value="ONIVA12G00160.1"/>
    <property type="gene ID" value="ONIVA12G00160"/>
</dbReference>
<dbReference type="InterPro" id="IPR002048">
    <property type="entry name" value="EF_hand_dom"/>
</dbReference>
<feature type="compositionally biased region" description="Pro residues" evidence="10">
    <location>
        <begin position="127"/>
        <end position="143"/>
    </location>
</feature>
<feature type="repeat" description="Solcar" evidence="9">
    <location>
        <begin position="522"/>
        <end position="607"/>
    </location>
</feature>
<comment type="subcellular location">
    <subcellularLocation>
        <location evidence="1">Mitochondrion inner membrane</location>
        <topology evidence="1">Multi-pass membrane protein</topology>
    </subcellularLocation>
</comment>
<feature type="domain" description="EF-hand" evidence="11">
    <location>
        <begin position="217"/>
        <end position="252"/>
    </location>
</feature>
<protein>
    <recommendedName>
        <fullName evidence="11">EF-hand domain-containing protein</fullName>
    </recommendedName>
</protein>
<keyword evidence="13" id="KW-1185">Reference proteome</keyword>
<keyword evidence="5" id="KW-0677">Repeat</keyword>
<proteinExistence type="inferred from homology"/>
<dbReference type="InterPro" id="IPR023395">
    <property type="entry name" value="MCP_dom_sf"/>
</dbReference>
<reference evidence="12" key="2">
    <citation type="submission" date="2018-04" db="EMBL/GenBank/DDBJ databases">
        <title>OnivRS2 (Oryza nivara Reference Sequence Version 2).</title>
        <authorList>
            <person name="Zhang J."/>
            <person name="Kudrna D."/>
            <person name="Lee S."/>
            <person name="Talag J."/>
            <person name="Rajasekar S."/>
            <person name="Welchert J."/>
            <person name="Hsing Y.-I."/>
            <person name="Wing R.A."/>
        </authorList>
    </citation>
    <scope>NUCLEOTIDE SEQUENCE [LARGE SCALE GENOMIC DNA]</scope>
    <source>
        <strain evidence="12">SL10</strain>
    </source>
</reference>
<evidence type="ECO:0000256" key="5">
    <source>
        <dbReference type="ARBA" id="ARBA00022737"/>
    </source>
</evidence>
<dbReference type="PRINTS" id="PR00926">
    <property type="entry name" value="MITOCARRIER"/>
</dbReference>
<dbReference type="InterPro" id="IPR018108">
    <property type="entry name" value="MCP_transmembrane"/>
</dbReference>
<dbReference type="GO" id="GO:0005509">
    <property type="term" value="F:calcium ion binding"/>
    <property type="evidence" value="ECO:0007669"/>
    <property type="project" value="InterPro"/>
</dbReference>
<accession>A0A0E0J5Q6</accession>
<dbReference type="SUPFAM" id="SSF47473">
    <property type="entry name" value="EF-hand"/>
    <property type="match status" value="1"/>
</dbReference>
<dbReference type="Gramene" id="ONIVA12G00160.1">
    <property type="protein sequence ID" value="ONIVA12G00160.1"/>
    <property type="gene ID" value="ONIVA12G00160"/>
</dbReference>
<organism evidence="12">
    <name type="scientific">Oryza nivara</name>
    <name type="common">Indian wild rice</name>
    <name type="synonym">Oryza sativa f. spontanea</name>
    <dbReference type="NCBI Taxonomy" id="4536"/>
    <lineage>
        <taxon>Eukaryota</taxon>
        <taxon>Viridiplantae</taxon>
        <taxon>Streptophyta</taxon>
        <taxon>Embryophyta</taxon>
        <taxon>Tracheophyta</taxon>
        <taxon>Spermatophyta</taxon>
        <taxon>Magnoliopsida</taxon>
        <taxon>Liliopsida</taxon>
        <taxon>Poales</taxon>
        <taxon>Poaceae</taxon>
        <taxon>BOP clade</taxon>
        <taxon>Oryzoideae</taxon>
        <taxon>Oryzeae</taxon>
        <taxon>Oryzinae</taxon>
        <taxon>Oryza</taxon>
    </lineage>
</organism>
<dbReference type="GO" id="GO:0055085">
    <property type="term" value="P:transmembrane transport"/>
    <property type="evidence" value="ECO:0007669"/>
    <property type="project" value="InterPro"/>
</dbReference>
<keyword evidence="7" id="KW-1133">Transmembrane helix</keyword>
<keyword evidence="6" id="KW-0106">Calcium</keyword>
<reference evidence="12" key="1">
    <citation type="submission" date="2015-04" db="UniProtKB">
        <authorList>
            <consortium name="EnsemblPlants"/>
        </authorList>
    </citation>
    <scope>IDENTIFICATION</scope>
    <source>
        <strain evidence="12">SL10</strain>
    </source>
</reference>
<name>A0A0E0J5Q6_ORYNI</name>
<dbReference type="InterPro" id="IPR011992">
    <property type="entry name" value="EF-hand-dom_pair"/>
</dbReference>
<sequence>MSGSDHLLDALLAAARAALSHLHLPFPGSNPKPHYSDDLHLLGVGVAHFIHRSPPFTTRACFRRTKHPPPPPPGPPPHQLLLCIGIAFHNLLDNHLLHHFHTLLIHANKPHFDAFLSNLPFAKLKVAPPPQPSASVSPAPPTPAQTGDKEDTDTAANHSPRSTLPVRLLNIPVDRLRSTLSTLSLTDLIDLVARSLPSPDTHPDKKKLFSVHDFFRYAEFEGKRFFEELDRDGDGQVTLEDLEKEPTILRAYTTLCLSKSGTLHKNQILTSLKGAGLPANEGNAAAMLRYLNADSEESISYSHFRNFMLLLPSERLEDDPRNIWFEAATLVAVPPPVEISAGSVLKSALAGGLASALSTSVMHPIDSMKTRVQASSLSFPDLISTLPQIGLRGLYRGSIPAILGQFSSHGLRTGIFEASKLVLKSVAPTLPDIQVQSLSSFCSTILGTAVRIPCEVLKQRLQAGIFNNVGEAIVGTMQKDGPKGFFRGTGATLCREVPFYVAGMCLYAEAKKAAQHVLNRDLEPWETIAVGALSGGLAAVVTTPFDVMKTRMMTAPPGTPVSMQLIVFSILRNEGPLGLFKGAIPRFFWIAPLGAMNFAGYELAKKAMIQTESDSADSVHEKRTTVGSRG</sequence>
<keyword evidence="8 9" id="KW-0472">Membrane</keyword>
<evidence type="ECO:0000256" key="9">
    <source>
        <dbReference type="PROSITE-ProRule" id="PRU00282"/>
    </source>
</evidence>
<dbReference type="SUPFAM" id="SSF103506">
    <property type="entry name" value="Mitochondrial carrier"/>
    <property type="match status" value="1"/>
</dbReference>
<keyword evidence="3" id="KW-0813">Transport</keyword>
<dbReference type="Gene3D" id="1.50.40.10">
    <property type="entry name" value="Mitochondrial carrier domain"/>
    <property type="match status" value="1"/>
</dbReference>
<evidence type="ECO:0000256" key="3">
    <source>
        <dbReference type="ARBA" id="ARBA00022448"/>
    </source>
</evidence>
<evidence type="ECO:0000259" key="11">
    <source>
        <dbReference type="PROSITE" id="PS50222"/>
    </source>
</evidence>
<evidence type="ECO:0000256" key="10">
    <source>
        <dbReference type="SAM" id="MobiDB-lite"/>
    </source>
</evidence>
<dbReference type="InterPro" id="IPR002067">
    <property type="entry name" value="MCP"/>
</dbReference>
<dbReference type="PROSITE" id="PS00018">
    <property type="entry name" value="EF_HAND_1"/>
    <property type="match status" value="1"/>
</dbReference>
<evidence type="ECO:0000256" key="4">
    <source>
        <dbReference type="ARBA" id="ARBA00022692"/>
    </source>
</evidence>
<evidence type="ECO:0000313" key="12">
    <source>
        <dbReference type="EnsemblPlants" id="ONIVA12G00160.1"/>
    </source>
</evidence>
<evidence type="ECO:0000256" key="7">
    <source>
        <dbReference type="ARBA" id="ARBA00022989"/>
    </source>
</evidence>
<dbReference type="AlphaFoldDB" id="A0A0E0J5Q6"/>
<dbReference type="Gene3D" id="1.10.238.10">
    <property type="entry name" value="EF-hand"/>
    <property type="match status" value="1"/>
</dbReference>